<keyword evidence="1" id="KW-1133">Transmembrane helix</keyword>
<keyword evidence="1" id="KW-0812">Transmembrane</keyword>
<sequence>MIQILKPLVSFLMFLIVLFFISTILTITTGFPAWLSATISVVCATFAAWFTWKLVAGERIGTLVAVTGGALILGGLFFTLGFLGPMAISKDTNQGPMIGLFIAAPLGLVVGAIGGYVYAARQNVSTVD</sequence>
<accession>A0A1H8S9G4</accession>
<dbReference type="AlphaFoldDB" id="A0A1H8S9G4"/>
<evidence type="ECO:0000256" key="1">
    <source>
        <dbReference type="SAM" id="Phobius"/>
    </source>
</evidence>
<dbReference type="EMBL" id="FODO01000017">
    <property type="protein sequence ID" value="SEO74803.1"/>
    <property type="molecule type" value="Genomic_DNA"/>
</dbReference>
<protein>
    <recommendedName>
        <fullName evidence="4">Multidrug ABC transporter permease</fullName>
    </recommendedName>
</protein>
<evidence type="ECO:0000313" key="3">
    <source>
        <dbReference type="Proteomes" id="UP000198814"/>
    </source>
</evidence>
<reference evidence="3" key="1">
    <citation type="submission" date="2016-10" db="EMBL/GenBank/DDBJ databases">
        <authorList>
            <person name="Varghese N."/>
            <person name="Submissions S."/>
        </authorList>
    </citation>
    <scope>NUCLEOTIDE SEQUENCE [LARGE SCALE GENOMIC DNA]</scope>
    <source>
        <strain evidence="3">Nm76</strain>
    </source>
</reference>
<keyword evidence="1" id="KW-0472">Membrane</keyword>
<keyword evidence="3" id="KW-1185">Reference proteome</keyword>
<gene>
    <name evidence="2" type="ORF">SAMN05216333_11738</name>
</gene>
<feature type="transmembrane region" description="Helical" evidence="1">
    <location>
        <begin position="33"/>
        <end position="52"/>
    </location>
</feature>
<feature type="transmembrane region" description="Helical" evidence="1">
    <location>
        <begin position="100"/>
        <end position="119"/>
    </location>
</feature>
<proteinExistence type="predicted"/>
<dbReference type="Proteomes" id="UP000198814">
    <property type="component" value="Unassembled WGS sequence"/>
</dbReference>
<name>A0A1H8S9G4_9PROT</name>
<feature type="transmembrane region" description="Helical" evidence="1">
    <location>
        <begin position="7"/>
        <end position="27"/>
    </location>
</feature>
<evidence type="ECO:0008006" key="4">
    <source>
        <dbReference type="Google" id="ProtNLM"/>
    </source>
</evidence>
<organism evidence="2 3">
    <name type="scientific">Nitrosomonas oligotropha</name>
    <dbReference type="NCBI Taxonomy" id="42354"/>
    <lineage>
        <taxon>Bacteria</taxon>
        <taxon>Pseudomonadati</taxon>
        <taxon>Pseudomonadota</taxon>
        <taxon>Betaproteobacteria</taxon>
        <taxon>Nitrosomonadales</taxon>
        <taxon>Nitrosomonadaceae</taxon>
        <taxon>Nitrosomonas</taxon>
    </lineage>
</organism>
<feature type="transmembrane region" description="Helical" evidence="1">
    <location>
        <begin position="64"/>
        <end position="88"/>
    </location>
</feature>
<dbReference type="OrthoDB" id="8548193at2"/>
<dbReference type="RefSeq" id="WP_090320313.1">
    <property type="nucleotide sequence ID" value="NZ_FNOE01000018.1"/>
</dbReference>
<evidence type="ECO:0000313" key="2">
    <source>
        <dbReference type="EMBL" id="SEO74803.1"/>
    </source>
</evidence>